<dbReference type="HOGENOM" id="CLU_1835008_0_0_1"/>
<name>T0KT48_COLGC</name>
<protein>
    <submittedName>
        <fullName evidence="2">Uncharacterized protein</fullName>
    </submittedName>
</protein>
<comment type="caution">
    <text evidence="2">The sequence shown here is derived from an EMBL/GenBank/DDBJ whole genome shotgun (WGS) entry which is preliminary data.</text>
</comment>
<sequence length="140" mass="15588">MARMESENEDLRRKIGRVAAVIGDLRVIDEALVIDGVRCCLLGRTPGATKEENQKGYDGPEATSLEEVKRALDEANELFLERQDAYEEARDIAETEDGVKHRPENADHISAHELDGRAVETERGCSHDINGCRECDRPGL</sequence>
<dbReference type="EMBL" id="AMYD01000228">
    <property type="protein sequence ID" value="EQB58707.1"/>
    <property type="molecule type" value="Genomic_DNA"/>
</dbReference>
<evidence type="ECO:0000256" key="1">
    <source>
        <dbReference type="SAM" id="MobiDB-lite"/>
    </source>
</evidence>
<feature type="region of interest" description="Disordered" evidence="1">
    <location>
        <begin position="94"/>
        <end position="115"/>
    </location>
</feature>
<reference evidence="3" key="1">
    <citation type="journal article" date="2013" name="Mol. Plant Microbe Interact.">
        <title>Global aspects of pacC regulation of pathogenicity genes in Colletotrichum gloeosporioides as revealed by transcriptome analysis.</title>
        <authorList>
            <person name="Alkan N."/>
            <person name="Meng X."/>
            <person name="Friedlander G."/>
            <person name="Reuveni E."/>
            <person name="Sukno S."/>
            <person name="Sherman A."/>
            <person name="Thon M."/>
            <person name="Fluhr R."/>
            <person name="Prusky D."/>
        </authorList>
    </citation>
    <scope>NUCLEOTIDE SEQUENCE [LARGE SCALE GENOMIC DNA]</scope>
    <source>
        <strain evidence="3">Cg-14</strain>
    </source>
</reference>
<dbReference type="Proteomes" id="UP000015530">
    <property type="component" value="Unassembled WGS sequence"/>
</dbReference>
<organism evidence="2 3">
    <name type="scientific">Colletotrichum gloeosporioides (strain Cg-14)</name>
    <name type="common">Anthracnose fungus</name>
    <name type="synonym">Glomerella cingulata</name>
    <dbReference type="NCBI Taxonomy" id="1237896"/>
    <lineage>
        <taxon>Eukaryota</taxon>
        <taxon>Fungi</taxon>
        <taxon>Dikarya</taxon>
        <taxon>Ascomycota</taxon>
        <taxon>Pezizomycotina</taxon>
        <taxon>Sordariomycetes</taxon>
        <taxon>Hypocreomycetidae</taxon>
        <taxon>Glomerellales</taxon>
        <taxon>Glomerellaceae</taxon>
        <taxon>Colletotrichum</taxon>
        <taxon>Colletotrichum gloeosporioides species complex</taxon>
    </lineage>
</organism>
<evidence type="ECO:0000313" key="2">
    <source>
        <dbReference type="EMBL" id="EQB58707.1"/>
    </source>
</evidence>
<dbReference type="AlphaFoldDB" id="T0KT48"/>
<evidence type="ECO:0000313" key="3">
    <source>
        <dbReference type="Proteomes" id="UP000015530"/>
    </source>
</evidence>
<accession>T0KT48</accession>
<gene>
    <name evidence="2" type="ORF">CGLO_01005</name>
</gene>
<dbReference type="OrthoDB" id="4823989at2759"/>
<proteinExistence type="predicted"/>